<keyword evidence="5 6" id="KW-0472">Membrane</keyword>
<keyword evidence="8" id="KW-1185">Reference proteome</keyword>
<dbReference type="Proteomes" id="UP001165263">
    <property type="component" value="Unassembled WGS sequence"/>
</dbReference>
<dbReference type="Pfam" id="PF01810">
    <property type="entry name" value="LysE"/>
    <property type="match status" value="1"/>
</dbReference>
<protein>
    <submittedName>
        <fullName evidence="7">LysE family transporter</fullName>
    </submittedName>
</protein>
<feature type="transmembrane region" description="Helical" evidence="6">
    <location>
        <begin position="179"/>
        <end position="202"/>
    </location>
</feature>
<evidence type="ECO:0000256" key="2">
    <source>
        <dbReference type="ARBA" id="ARBA00022475"/>
    </source>
</evidence>
<evidence type="ECO:0000256" key="6">
    <source>
        <dbReference type="SAM" id="Phobius"/>
    </source>
</evidence>
<comment type="caution">
    <text evidence="7">The sequence shown here is derived from an EMBL/GenBank/DDBJ whole genome shotgun (WGS) entry which is preliminary data.</text>
</comment>
<keyword evidence="2" id="KW-1003">Cell membrane</keyword>
<feature type="transmembrane region" description="Helical" evidence="6">
    <location>
        <begin position="145"/>
        <end position="167"/>
    </location>
</feature>
<dbReference type="PANTHER" id="PTHR30086:SF20">
    <property type="entry name" value="ARGININE EXPORTER PROTEIN ARGO-RELATED"/>
    <property type="match status" value="1"/>
</dbReference>
<evidence type="ECO:0000313" key="7">
    <source>
        <dbReference type="EMBL" id="MCS0631975.1"/>
    </source>
</evidence>
<comment type="subcellular location">
    <subcellularLocation>
        <location evidence="1">Cell membrane</location>
        <topology evidence="1">Multi-pass membrane protein</topology>
    </subcellularLocation>
</comment>
<evidence type="ECO:0000256" key="4">
    <source>
        <dbReference type="ARBA" id="ARBA00022989"/>
    </source>
</evidence>
<evidence type="ECO:0000256" key="5">
    <source>
        <dbReference type="ARBA" id="ARBA00023136"/>
    </source>
</evidence>
<evidence type="ECO:0000256" key="1">
    <source>
        <dbReference type="ARBA" id="ARBA00004651"/>
    </source>
</evidence>
<evidence type="ECO:0000256" key="3">
    <source>
        <dbReference type="ARBA" id="ARBA00022692"/>
    </source>
</evidence>
<keyword evidence="3 6" id="KW-0812">Transmembrane</keyword>
<name>A0ABT2C3L9_9BURK</name>
<accession>A0ABT2C3L9</accession>
<evidence type="ECO:0000313" key="8">
    <source>
        <dbReference type="Proteomes" id="UP001165263"/>
    </source>
</evidence>
<keyword evidence="4 6" id="KW-1133">Transmembrane helix</keyword>
<reference evidence="7" key="1">
    <citation type="submission" date="2022-08" db="EMBL/GenBank/DDBJ databases">
        <title>Reclassification of Massilia species as members of the genera Telluria, Duganella, Pseudoduganella, Mokoshia gen. nov. and Zemynaea gen. nov. using orthogonal and non-orthogonal genome-based approaches.</title>
        <authorList>
            <person name="Bowman J.P."/>
        </authorList>
    </citation>
    <scope>NUCLEOTIDE SEQUENCE</scope>
    <source>
        <strain evidence="7">LMG 11547</strain>
    </source>
</reference>
<proteinExistence type="predicted"/>
<sequence length="203" mass="21327">MTSNTLLLILGIHALALISPGPDFAVVTRTAIVSGRRAGLWAAAGVATAIGIYVLISVLGMSLVLAALPGLSRILAVVGALYLAWLGIQCLRSRGQLPDAPGTQAGHKAFVSGFLTNLLNPKAMLYFGSVLSQALKPDLAAADVALLWTLLVAESLLWFALVALLFSSRPVLAWLRARLVWLDRTVGAVLLVLAAKVSLLALR</sequence>
<gene>
    <name evidence="7" type="ORF">NX786_21850</name>
</gene>
<dbReference type="InterPro" id="IPR001123">
    <property type="entry name" value="LeuE-type"/>
</dbReference>
<feature type="transmembrane region" description="Helical" evidence="6">
    <location>
        <begin position="41"/>
        <end position="64"/>
    </location>
</feature>
<dbReference type="RefSeq" id="WP_259451012.1">
    <property type="nucleotide sequence ID" value="NZ_CP119520.1"/>
</dbReference>
<feature type="transmembrane region" description="Helical" evidence="6">
    <location>
        <begin position="71"/>
        <end position="88"/>
    </location>
</feature>
<dbReference type="EMBL" id="JANUHC010000008">
    <property type="protein sequence ID" value="MCS0631975.1"/>
    <property type="molecule type" value="Genomic_DNA"/>
</dbReference>
<organism evidence="7 8">
    <name type="scientific">Telluria mixta</name>
    <dbReference type="NCBI Taxonomy" id="34071"/>
    <lineage>
        <taxon>Bacteria</taxon>
        <taxon>Pseudomonadati</taxon>
        <taxon>Pseudomonadota</taxon>
        <taxon>Betaproteobacteria</taxon>
        <taxon>Burkholderiales</taxon>
        <taxon>Oxalobacteraceae</taxon>
        <taxon>Telluria group</taxon>
        <taxon>Telluria</taxon>
    </lineage>
</organism>
<dbReference type="PANTHER" id="PTHR30086">
    <property type="entry name" value="ARGININE EXPORTER PROTEIN ARGO"/>
    <property type="match status" value="1"/>
</dbReference>